<dbReference type="Proteomes" id="UP000789901">
    <property type="component" value="Unassembled WGS sequence"/>
</dbReference>
<organism evidence="1 2">
    <name type="scientific">Gigaspora margarita</name>
    <dbReference type="NCBI Taxonomy" id="4874"/>
    <lineage>
        <taxon>Eukaryota</taxon>
        <taxon>Fungi</taxon>
        <taxon>Fungi incertae sedis</taxon>
        <taxon>Mucoromycota</taxon>
        <taxon>Glomeromycotina</taxon>
        <taxon>Glomeromycetes</taxon>
        <taxon>Diversisporales</taxon>
        <taxon>Gigasporaceae</taxon>
        <taxon>Gigaspora</taxon>
    </lineage>
</organism>
<evidence type="ECO:0000313" key="2">
    <source>
        <dbReference type="Proteomes" id="UP000789901"/>
    </source>
</evidence>
<gene>
    <name evidence="1" type="ORF">GMARGA_LOCUS15095</name>
</gene>
<feature type="non-terminal residue" evidence="1">
    <location>
        <position position="1"/>
    </location>
</feature>
<evidence type="ECO:0000313" key="1">
    <source>
        <dbReference type="EMBL" id="CAG8738210.1"/>
    </source>
</evidence>
<proteinExistence type="predicted"/>
<keyword evidence="2" id="KW-1185">Reference proteome</keyword>
<accession>A0ABN7V911</accession>
<dbReference type="EMBL" id="CAJVQB010010262">
    <property type="protein sequence ID" value="CAG8738210.1"/>
    <property type="molecule type" value="Genomic_DNA"/>
</dbReference>
<name>A0ABN7V911_GIGMA</name>
<comment type="caution">
    <text evidence="1">The sequence shown here is derived from an EMBL/GenBank/DDBJ whole genome shotgun (WGS) entry which is preliminary data.</text>
</comment>
<protein>
    <submittedName>
        <fullName evidence="1">28993_t:CDS:1</fullName>
    </submittedName>
</protein>
<sequence length="113" mass="13466">FHALCSESLFFGVFQGHIHYSKVNVYKCIFRGQNIYQTLAQVFDSNKWGRKFYKQNQQIYIVIREEFHSSNKSNAHTIEESEIDIDLLLQLATKRPQKQYRKPKFTYGEILVE</sequence>
<reference evidence="1 2" key="1">
    <citation type="submission" date="2021-06" db="EMBL/GenBank/DDBJ databases">
        <authorList>
            <person name="Kallberg Y."/>
            <person name="Tangrot J."/>
            <person name="Rosling A."/>
        </authorList>
    </citation>
    <scope>NUCLEOTIDE SEQUENCE [LARGE SCALE GENOMIC DNA]</scope>
    <source>
        <strain evidence="1 2">120-4 pot B 10/14</strain>
    </source>
</reference>